<feature type="compositionally biased region" description="Low complexity" evidence="7">
    <location>
        <begin position="151"/>
        <end position="165"/>
    </location>
</feature>
<feature type="compositionally biased region" description="Low complexity" evidence="7">
    <location>
        <begin position="174"/>
        <end position="185"/>
    </location>
</feature>
<dbReference type="PROSITE" id="PS00688">
    <property type="entry name" value="SIGMA54_INTERACT_3"/>
    <property type="match status" value="1"/>
</dbReference>
<dbReference type="GO" id="GO:0006355">
    <property type="term" value="P:regulation of DNA-templated transcription"/>
    <property type="evidence" value="ECO:0007669"/>
    <property type="project" value="InterPro"/>
</dbReference>
<dbReference type="FunFam" id="3.40.50.300:FF:000006">
    <property type="entry name" value="DNA-binding transcriptional regulator NtrC"/>
    <property type="match status" value="1"/>
</dbReference>
<dbReference type="CDD" id="cd00009">
    <property type="entry name" value="AAA"/>
    <property type="match status" value="1"/>
</dbReference>
<proteinExistence type="predicted"/>
<keyword evidence="4" id="KW-0238">DNA-binding</keyword>
<comment type="caution">
    <text evidence="10">The sequence shown here is derived from an EMBL/GenBank/DDBJ whole genome shotgun (WGS) entry which is preliminary data.</text>
</comment>
<evidence type="ECO:0000259" key="9">
    <source>
        <dbReference type="PROSITE" id="PS50110"/>
    </source>
</evidence>
<feature type="domain" description="Sigma-54 factor interaction" evidence="8">
    <location>
        <begin position="233"/>
        <end position="463"/>
    </location>
</feature>
<feature type="region of interest" description="Disordered" evidence="7">
    <location>
        <begin position="530"/>
        <end position="552"/>
    </location>
</feature>
<dbReference type="Pfam" id="PF00072">
    <property type="entry name" value="Response_reg"/>
    <property type="match status" value="1"/>
</dbReference>
<dbReference type="SMART" id="SM00448">
    <property type="entry name" value="REC"/>
    <property type="match status" value="1"/>
</dbReference>
<reference evidence="10 11" key="1">
    <citation type="submission" date="2019-07" db="EMBL/GenBank/DDBJ databases">
        <title>Tepidimonas taiwanensis I1-1 draft genome.</title>
        <authorList>
            <person name="Da Costa M.S."/>
            <person name="Froufe H.J.C."/>
            <person name="Egas C."/>
            <person name="Albuquerque L."/>
        </authorList>
    </citation>
    <scope>NUCLEOTIDE SEQUENCE [LARGE SCALE GENOMIC DNA]</scope>
    <source>
        <strain evidence="10 11">I1-1</strain>
    </source>
</reference>
<evidence type="ECO:0000256" key="6">
    <source>
        <dbReference type="PROSITE-ProRule" id="PRU00169"/>
    </source>
</evidence>
<dbReference type="Pfam" id="PF00158">
    <property type="entry name" value="Sigma54_activat"/>
    <property type="match status" value="1"/>
</dbReference>
<evidence type="ECO:0000313" key="10">
    <source>
        <dbReference type="EMBL" id="TSE29229.1"/>
    </source>
</evidence>
<feature type="region of interest" description="Disordered" evidence="7">
    <location>
        <begin position="133"/>
        <end position="221"/>
    </location>
</feature>
<feature type="domain" description="Response regulatory" evidence="9">
    <location>
        <begin position="7"/>
        <end position="121"/>
    </location>
</feature>
<evidence type="ECO:0000256" key="4">
    <source>
        <dbReference type="ARBA" id="ARBA00023125"/>
    </source>
</evidence>
<feature type="compositionally biased region" description="Low complexity" evidence="7">
    <location>
        <begin position="530"/>
        <end position="548"/>
    </location>
</feature>
<organism evidence="10 11">
    <name type="scientific">Tepidimonas taiwanensis</name>
    <dbReference type="NCBI Taxonomy" id="307486"/>
    <lineage>
        <taxon>Bacteria</taxon>
        <taxon>Pseudomonadati</taxon>
        <taxon>Pseudomonadota</taxon>
        <taxon>Betaproteobacteria</taxon>
        <taxon>Burkholderiales</taxon>
        <taxon>Tepidimonas</taxon>
    </lineage>
</organism>
<dbReference type="InterPro" id="IPR025943">
    <property type="entry name" value="Sigma_54_int_dom_ATP-bd_2"/>
</dbReference>
<evidence type="ECO:0000259" key="8">
    <source>
        <dbReference type="PROSITE" id="PS50045"/>
    </source>
</evidence>
<sequence>MTSPPPPLLIVEDEPDLRQLYTLALVKAGVDAEAVPDLAQAHARLRERRYAVVLTDMRLPDGTGLELLRALAREGRSERAIVITAYGSADNAVEALKAGAFDYLTKPVAPARLRQAVAAALAAGAPGPDLAAHSPLGAGSVSSPIQPSPSSPHAASTAAHTARSQPSPPPSTTTPPLLHPAATDPGADSAIALPPETSAAGATPRRMSSASGATVWSAPPAESVPLPPALARLIGDSPAMQAVRATILRVARTMAPVLVTGESGTGKELIARALHACSHRASGPFVAVNCGAIPADLLESELFGHRRGAFTGAHSDKLGLFQAAAGGTLFLDEVSDLPLPMQVKLLRALQERAVRPVGATAEEPVDVRIVSATHKDLERLVQTGQFRHDLYYRLNVIPIRAPALREHPEDLEAIAAAVLAQLTQRDGLPHVPALTDAALARLRAYPFPGNVRELENLLERALALHPGAVLDADAFPLPGFDAAPPLAGPSAAPHGTSPNRTGAGAHMASALHGMGVSAESAAAAITVGAAPSDTAPAPDGDTTATTEPPDAPLPRAQLEALLQRNRWNQSRTARELGWTLAKLRYWMQRLRVG</sequence>
<dbReference type="AlphaFoldDB" id="A0A554X050"/>
<gene>
    <name evidence="10" type="primary">glrR</name>
    <name evidence="10" type="ORF">Ttaiw_02380</name>
</gene>
<dbReference type="GO" id="GO:0043565">
    <property type="term" value="F:sequence-specific DNA binding"/>
    <property type="evidence" value="ECO:0007669"/>
    <property type="project" value="InterPro"/>
</dbReference>
<dbReference type="PANTHER" id="PTHR32071:SF100">
    <property type="entry name" value="RESPONSE REGULATOR PROTEIN PILR"/>
    <property type="match status" value="1"/>
</dbReference>
<dbReference type="InterPro" id="IPR027417">
    <property type="entry name" value="P-loop_NTPase"/>
</dbReference>
<dbReference type="Gene3D" id="3.40.50.300">
    <property type="entry name" value="P-loop containing nucleotide triphosphate hydrolases"/>
    <property type="match status" value="1"/>
</dbReference>
<keyword evidence="11" id="KW-1185">Reference proteome</keyword>
<feature type="modified residue" description="4-aspartylphosphate" evidence="6">
    <location>
        <position position="56"/>
    </location>
</feature>
<evidence type="ECO:0000256" key="1">
    <source>
        <dbReference type="ARBA" id="ARBA00022741"/>
    </source>
</evidence>
<keyword evidence="2" id="KW-0067">ATP-binding</keyword>
<dbReference type="PROSITE" id="PS00675">
    <property type="entry name" value="SIGMA54_INTERACT_1"/>
    <property type="match status" value="1"/>
</dbReference>
<name>A0A554X050_9BURK</name>
<accession>A0A554X050</accession>
<dbReference type="Gene3D" id="1.10.8.60">
    <property type="match status" value="1"/>
</dbReference>
<dbReference type="Pfam" id="PF02954">
    <property type="entry name" value="HTH_8"/>
    <property type="match status" value="1"/>
</dbReference>
<dbReference type="InterPro" id="IPR001789">
    <property type="entry name" value="Sig_transdc_resp-reg_receiver"/>
</dbReference>
<evidence type="ECO:0000256" key="2">
    <source>
        <dbReference type="ARBA" id="ARBA00022840"/>
    </source>
</evidence>
<dbReference type="EMBL" id="VJOM01000038">
    <property type="protein sequence ID" value="TSE29229.1"/>
    <property type="molecule type" value="Genomic_DNA"/>
</dbReference>
<dbReference type="InterPro" id="IPR025662">
    <property type="entry name" value="Sigma_54_int_dom_ATP-bd_1"/>
</dbReference>
<keyword evidence="5" id="KW-0804">Transcription</keyword>
<evidence type="ECO:0000256" key="5">
    <source>
        <dbReference type="ARBA" id="ARBA00023163"/>
    </source>
</evidence>
<dbReference type="RefSeq" id="WP_043698435.1">
    <property type="nucleotide sequence ID" value="NZ_CP083911.1"/>
</dbReference>
<dbReference type="PROSITE" id="PS00676">
    <property type="entry name" value="SIGMA54_INTERACT_2"/>
    <property type="match status" value="1"/>
</dbReference>
<dbReference type="InterPro" id="IPR025944">
    <property type="entry name" value="Sigma_54_int_dom_CS"/>
</dbReference>
<evidence type="ECO:0000256" key="7">
    <source>
        <dbReference type="SAM" id="MobiDB-lite"/>
    </source>
</evidence>
<keyword evidence="1" id="KW-0547">Nucleotide-binding</keyword>
<dbReference type="PROSITE" id="PS50110">
    <property type="entry name" value="RESPONSE_REGULATORY"/>
    <property type="match status" value="1"/>
</dbReference>
<dbReference type="InterPro" id="IPR003593">
    <property type="entry name" value="AAA+_ATPase"/>
</dbReference>
<keyword evidence="3" id="KW-0805">Transcription regulation</keyword>
<dbReference type="SMART" id="SM00382">
    <property type="entry name" value="AAA"/>
    <property type="match status" value="1"/>
</dbReference>
<evidence type="ECO:0000313" key="11">
    <source>
        <dbReference type="Proteomes" id="UP000317763"/>
    </source>
</evidence>
<dbReference type="InterPro" id="IPR002197">
    <property type="entry name" value="HTH_Fis"/>
</dbReference>
<dbReference type="SUPFAM" id="SSF52172">
    <property type="entry name" value="CheY-like"/>
    <property type="match status" value="1"/>
</dbReference>
<dbReference type="InterPro" id="IPR002078">
    <property type="entry name" value="Sigma_54_int"/>
</dbReference>
<dbReference type="Proteomes" id="UP000317763">
    <property type="component" value="Unassembled WGS sequence"/>
</dbReference>
<dbReference type="SUPFAM" id="SSF52540">
    <property type="entry name" value="P-loop containing nucleoside triphosphate hydrolases"/>
    <property type="match status" value="1"/>
</dbReference>
<dbReference type="InterPro" id="IPR011006">
    <property type="entry name" value="CheY-like_superfamily"/>
</dbReference>
<dbReference type="GO" id="GO:0005524">
    <property type="term" value="F:ATP binding"/>
    <property type="evidence" value="ECO:0007669"/>
    <property type="project" value="UniProtKB-KW"/>
</dbReference>
<dbReference type="Pfam" id="PF25601">
    <property type="entry name" value="AAA_lid_14"/>
    <property type="match status" value="1"/>
</dbReference>
<dbReference type="PROSITE" id="PS50045">
    <property type="entry name" value="SIGMA54_INTERACT_4"/>
    <property type="match status" value="1"/>
</dbReference>
<dbReference type="STRING" id="307486.GCA_000807215_00192"/>
<dbReference type="PANTHER" id="PTHR32071">
    <property type="entry name" value="TRANSCRIPTIONAL REGULATORY PROTEIN"/>
    <property type="match status" value="1"/>
</dbReference>
<protein>
    <submittedName>
        <fullName evidence="10">Transcriptional regulatory protein GlrR</fullName>
    </submittedName>
</protein>
<evidence type="ECO:0000256" key="3">
    <source>
        <dbReference type="ARBA" id="ARBA00023015"/>
    </source>
</evidence>
<dbReference type="GO" id="GO:0000160">
    <property type="term" value="P:phosphorelay signal transduction system"/>
    <property type="evidence" value="ECO:0007669"/>
    <property type="project" value="InterPro"/>
</dbReference>
<keyword evidence="6" id="KW-0597">Phosphoprotein</keyword>
<dbReference type="Gene3D" id="1.10.10.60">
    <property type="entry name" value="Homeodomain-like"/>
    <property type="match status" value="1"/>
</dbReference>
<dbReference type="Gene3D" id="3.40.50.2300">
    <property type="match status" value="1"/>
</dbReference>
<dbReference type="InterPro" id="IPR058031">
    <property type="entry name" value="AAA_lid_NorR"/>
</dbReference>